<evidence type="ECO:0000313" key="2">
    <source>
        <dbReference type="EMBL" id="RON43600.1"/>
    </source>
</evidence>
<dbReference type="GO" id="GO:0047617">
    <property type="term" value="F:fatty acyl-CoA hydrolase activity"/>
    <property type="evidence" value="ECO:0007669"/>
    <property type="project" value="TreeGrafter"/>
</dbReference>
<comment type="caution">
    <text evidence="2">The sequence shown here is derived from an EMBL/GenBank/DDBJ whole genome shotgun (WGS) entry which is preliminary data.</text>
</comment>
<name>A0A423K075_9PSED</name>
<dbReference type="AlphaFoldDB" id="A0A423K075"/>
<dbReference type="PANTHER" id="PTHR31793">
    <property type="entry name" value="4-HYDROXYBENZOYL-COA THIOESTERASE FAMILY MEMBER"/>
    <property type="match status" value="1"/>
</dbReference>
<dbReference type="CDD" id="cd00586">
    <property type="entry name" value="4HBT"/>
    <property type="match status" value="1"/>
</dbReference>
<organism evidence="2 3">
    <name type="scientific">Pseudomonas frederiksbergensis</name>
    <dbReference type="NCBI Taxonomy" id="104087"/>
    <lineage>
        <taxon>Bacteria</taxon>
        <taxon>Pseudomonadati</taxon>
        <taxon>Pseudomonadota</taxon>
        <taxon>Gammaproteobacteria</taxon>
        <taxon>Pseudomonadales</taxon>
        <taxon>Pseudomonadaceae</taxon>
        <taxon>Pseudomonas</taxon>
    </lineage>
</organism>
<sequence length="156" mass="17611">MNSTEAVISQVPFIVRRRVKWGDCDPAGVVYTPVFGEYVISIAELFYEQLLGMSPQHAKQRHGFGTPTRALAFDFRGSLRPDDEFDTEVQVSEVRNRSFVLTLTARTQTGDIVFIATHTPVCIARDERKGIVIPHVFREALLSYQRNHAKACEVSL</sequence>
<dbReference type="SUPFAM" id="SSF54637">
    <property type="entry name" value="Thioesterase/thiol ester dehydrase-isomerase"/>
    <property type="match status" value="1"/>
</dbReference>
<keyword evidence="1" id="KW-0378">Hydrolase</keyword>
<dbReference type="EMBL" id="MOBQ01000024">
    <property type="protein sequence ID" value="RON43600.1"/>
    <property type="molecule type" value="Genomic_DNA"/>
</dbReference>
<dbReference type="PANTHER" id="PTHR31793:SF37">
    <property type="entry name" value="ACYL-COA THIOESTER HYDROLASE YBGC"/>
    <property type="match status" value="1"/>
</dbReference>
<dbReference type="InterPro" id="IPR050563">
    <property type="entry name" value="4-hydroxybenzoyl-CoA_TE"/>
</dbReference>
<reference evidence="2 3" key="1">
    <citation type="submission" date="2016-10" db="EMBL/GenBank/DDBJ databases">
        <title>Comparative genome analysis of multiple Pseudomonas spp. focuses on biocontrol and plant growth promoting traits.</title>
        <authorList>
            <person name="Tao X.-Y."/>
            <person name="Taylor C.G."/>
        </authorList>
    </citation>
    <scope>NUCLEOTIDE SEQUENCE [LARGE SCALE GENOMIC DNA]</scope>
    <source>
        <strain evidence="2 3">37A10</strain>
    </source>
</reference>
<evidence type="ECO:0000313" key="3">
    <source>
        <dbReference type="Proteomes" id="UP000285349"/>
    </source>
</evidence>
<gene>
    <name evidence="2" type="ORF">BK666_21280</name>
</gene>
<dbReference type="OrthoDB" id="21822at2"/>
<dbReference type="Gene3D" id="3.10.129.10">
    <property type="entry name" value="Hotdog Thioesterase"/>
    <property type="match status" value="1"/>
</dbReference>
<accession>A0A423K075</accession>
<dbReference type="Proteomes" id="UP000285349">
    <property type="component" value="Unassembled WGS sequence"/>
</dbReference>
<protein>
    <submittedName>
        <fullName evidence="2">Thioesterase</fullName>
    </submittedName>
</protein>
<dbReference type="Pfam" id="PF13279">
    <property type="entry name" value="4HBT_2"/>
    <property type="match status" value="1"/>
</dbReference>
<evidence type="ECO:0000256" key="1">
    <source>
        <dbReference type="ARBA" id="ARBA00022801"/>
    </source>
</evidence>
<proteinExistence type="predicted"/>
<dbReference type="InterPro" id="IPR029069">
    <property type="entry name" value="HotDog_dom_sf"/>
</dbReference>
<dbReference type="RefSeq" id="WP_123512844.1">
    <property type="nucleotide sequence ID" value="NZ_MOBQ01000024.1"/>
</dbReference>